<dbReference type="Proteomes" id="UP000002139">
    <property type="component" value="Chromosome"/>
</dbReference>
<proteinExistence type="predicted"/>
<organism evidence="1 2">
    <name type="scientific">Sorangium cellulosum (strain So ce56)</name>
    <name type="common">Polyangium cellulosum (strain So ce56)</name>
    <dbReference type="NCBI Taxonomy" id="448385"/>
    <lineage>
        <taxon>Bacteria</taxon>
        <taxon>Pseudomonadati</taxon>
        <taxon>Myxococcota</taxon>
        <taxon>Polyangia</taxon>
        <taxon>Polyangiales</taxon>
        <taxon>Polyangiaceae</taxon>
        <taxon>Sorangium</taxon>
    </lineage>
</organism>
<evidence type="ECO:0000313" key="1">
    <source>
        <dbReference type="EMBL" id="CAN90346.1"/>
    </source>
</evidence>
<reference evidence="1 2" key="1">
    <citation type="journal article" date="2007" name="Nat. Biotechnol.">
        <title>Complete genome sequence of the myxobacterium Sorangium cellulosum.</title>
        <authorList>
            <person name="Schneiker S."/>
            <person name="Perlova O."/>
            <person name="Kaiser O."/>
            <person name="Gerth K."/>
            <person name="Alici A."/>
            <person name="Altmeyer M.O."/>
            <person name="Bartels D."/>
            <person name="Bekel T."/>
            <person name="Beyer S."/>
            <person name="Bode E."/>
            <person name="Bode H.B."/>
            <person name="Bolten C.J."/>
            <person name="Choudhuri J.V."/>
            <person name="Doss S."/>
            <person name="Elnakady Y.A."/>
            <person name="Frank B."/>
            <person name="Gaigalat L."/>
            <person name="Goesmann A."/>
            <person name="Groeger C."/>
            <person name="Gross F."/>
            <person name="Jelsbak L."/>
            <person name="Jelsbak L."/>
            <person name="Kalinowski J."/>
            <person name="Kegler C."/>
            <person name="Knauber T."/>
            <person name="Konietzny S."/>
            <person name="Kopp M."/>
            <person name="Krause L."/>
            <person name="Krug D."/>
            <person name="Linke B."/>
            <person name="Mahmud T."/>
            <person name="Martinez-Arias R."/>
            <person name="McHardy A.C."/>
            <person name="Merai M."/>
            <person name="Meyer F."/>
            <person name="Mormann S."/>
            <person name="Munoz-Dorado J."/>
            <person name="Perez J."/>
            <person name="Pradella S."/>
            <person name="Rachid S."/>
            <person name="Raddatz G."/>
            <person name="Rosenau F."/>
            <person name="Rueckert C."/>
            <person name="Sasse F."/>
            <person name="Scharfe M."/>
            <person name="Schuster S.C."/>
            <person name="Suen G."/>
            <person name="Treuner-Lange A."/>
            <person name="Velicer G.J."/>
            <person name="Vorholter F.-J."/>
            <person name="Weissman K.J."/>
            <person name="Welch R.D."/>
            <person name="Wenzel S.C."/>
            <person name="Whitworth D.E."/>
            <person name="Wilhelm S."/>
            <person name="Wittmann C."/>
            <person name="Bloecker H."/>
            <person name="Puehler A."/>
            <person name="Mueller R."/>
        </authorList>
    </citation>
    <scope>NUCLEOTIDE SEQUENCE [LARGE SCALE GENOMIC DNA]</scope>
    <source>
        <strain evidence="2">So ce56</strain>
    </source>
</reference>
<dbReference type="OrthoDB" id="9852934at2"/>
<dbReference type="AlphaFoldDB" id="A9GLY7"/>
<dbReference type="RefSeq" id="WP_012232824.1">
    <property type="nucleotide sequence ID" value="NC_010162.1"/>
</dbReference>
<evidence type="ECO:0000313" key="2">
    <source>
        <dbReference type="Proteomes" id="UP000002139"/>
    </source>
</evidence>
<protein>
    <submittedName>
        <fullName evidence="1">Uncharacterized protein</fullName>
    </submittedName>
</protein>
<dbReference type="EMBL" id="AM746676">
    <property type="protein sequence ID" value="CAN90346.1"/>
    <property type="molecule type" value="Genomic_DNA"/>
</dbReference>
<dbReference type="KEGG" id="scl:sce0189"/>
<dbReference type="BioCyc" id="SCEL448385:SCE_RS00975-MONOMER"/>
<dbReference type="HOGENOM" id="CLU_2036520_0_0_7"/>
<name>A9GLY7_SORC5</name>
<gene>
    <name evidence="1" type="ordered locus">sce0189</name>
</gene>
<keyword evidence="2" id="KW-1185">Reference proteome</keyword>
<sequence>MRVARYALGPELRARFAGESGTMNHYVYLAVAPVYLFAGTLNDRLPEAGGAFGARAALGLGLPVKWRMIFGSRDERLCDGKDDCLLVDALLFLLVPNHVELAYENAAGSSHRLGGAVGYSF</sequence>
<accession>A9GLY7</accession>